<dbReference type="OrthoDB" id="7008701at2"/>
<protein>
    <recommendedName>
        <fullName evidence="3">TnsA endonuclease N terminal</fullName>
    </recommendedName>
</protein>
<evidence type="ECO:0008006" key="3">
    <source>
        <dbReference type="Google" id="ProtNLM"/>
    </source>
</evidence>
<dbReference type="STRING" id="1215104.GCA_000730585_01906"/>
<evidence type="ECO:0000313" key="1">
    <source>
        <dbReference type="EMBL" id="SNS88360.1"/>
    </source>
</evidence>
<gene>
    <name evidence="1" type="ORF">SAMN05444352_117108</name>
</gene>
<name>A0A239I445_9PSED</name>
<dbReference type="EMBL" id="FZOL01000017">
    <property type="protein sequence ID" value="SNS88360.1"/>
    <property type="molecule type" value="Genomic_DNA"/>
</dbReference>
<keyword evidence="2" id="KW-1185">Reference proteome</keyword>
<sequence length="222" mass="25339">MLASIHTMPCDSVPAFPWPGKGHRNFSTTFPSRKNRRSVRCGSLLQADYCVQLEKDPQVEEYWAQPHLFVWFEGATRYRYSPHFLVSTSNGSGYYCEIRDSFIEMTTAHRERMHAFAALCGRQGWGFRSIDRTGVKGDTFSTLEQLYLRSFDSSQGSYAKHLATLAAVKWPATIRDFLANTPMIPLADLCEWLFFEQLHADLSQPLDLDLSIQGLRVESALE</sequence>
<dbReference type="Proteomes" id="UP000198407">
    <property type="component" value="Unassembled WGS sequence"/>
</dbReference>
<dbReference type="RefSeq" id="WP_141137316.1">
    <property type="nucleotide sequence ID" value="NZ_FZOL01000017.1"/>
</dbReference>
<dbReference type="AlphaFoldDB" id="A0A239I445"/>
<evidence type="ECO:0000313" key="2">
    <source>
        <dbReference type="Proteomes" id="UP000198407"/>
    </source>
</evidence>
<organism evidence="1 2">
    <name type="scientific">Pseudomonas japonica</name>
    <dbReference type="NCBI Taxonomy" id="256466"/>
    <lineage>
        <taxon>Bacteria</taxon>
        <taxon>Pseudomonadati</taxon>
        <taxon>Pseudomonadota</taxon>
        <taxon>Gammaproteobacteria</taxon>
        <taxon>Pseudomonadales</taxon>
        <taxon>Pseudomonadaceae</taxon>
        <taxon>Pseudomonas</taxon>
    </lineage>
</organism>
<accession>A0A239I445</accession>
<proteinExistence type="predicted"/>
<reference evidence="2" key="1">
    <citation type="submission" date="2017-06" db="EMBL/GenBank/DDBJ databases">
        <authorList>
            <person name="Varghese N."/>
            <person name="Submissions S."/>
        </authorList>
    </citation>
    <scope>NUCLEOTIDE SEQUENCE [LARGE SCALE GENOMIC DNA]</scope>
    <source>
        <strain evidence="2">DSM 22348</strain>
    </source>
</reference>